<dbReference type="EMBL" id="VSSQ01010457">
    <property type="protein sequence ID" value="MPM44392.1"/>
    <property type="molecule type" value="Genomic_DNA"/>
</dbReference>
<evidence type="ECO:0000313" key="1">
    <source>
        <dbReference type="EMBL" id="MPM44392.1"/>
    </source>
</evidence>
<comment type="caution">
    <text evidence="1">The sequence shown here is derived from an EMBL/GenBank/DDBJ whole genome shotgun (WGS) entry which is preliminary data.</text>
</comment>
<proteinExistence type="predicted"/>
<accession>A0A644ZU58</accession>
<gene>
    <name evidence="1" type="ORF">SDC9_91070</name>
</gene>
<protein>
    <submittedName>
        <fullName evidence="1">Uncharacterized protein</fullName>
    </submittedName>
</protein>
<name>A0A644ZU58_9ZZZZ</name>
<reference evidence="1" key="1">
    <citation type="submission" date="2019-08" db="EMBL/GenBank/DDBJ databases">
        <authorList>
            <person name="Kucharzyk K."/>
            <person name="Murdoch R.W."/>
            <person name="Higgins S."/>
            <person name="Loffler F."/>
        </authorList>
    </citation>
    <scope>NUCLEOTIDE SEQUENCE</scope>
</reference>
<organism evidence="1">
    <name type="scientific">bioreactor metagenome</name>
    <dbReference type="NCBI Taxonomy" id="1076179"/>
    <lineage>
        <taxon>unclassified sequences</taxon>
        <taxon>metagenomes</taxon>
        <taxon>ecological metagenomes</taxon>
    </lineage>
</organism>
<dbReference type="AlphaFoldDB" id="A0A644ZU58"/>
<sequence length="39" mass="4310">MRGKTGDAFRSLIPKCDPTILIDKIDSLVEIVQDAFTMA</sequence>